<organism evidence="2 3">
    <name type="scientific">Kwoniella heveanensis BCC8398</name>
    <dbReference type="NCBI Taxonomy" id="1296120"/>
    <lineage>
        <taxon>Eukaryota</taxon>
        <taxon>Fungi</taxon>
        <taxon>Dikarya</taxon>
        <taxon>Basidiomycota</taxon>
        <taxon>Agaricomycotina</taxon>
        <taxon>Tremellomycetes</taxon>
        <taxon>Tremellales</taxon>
        <taxon>Cryptococcaceae</taxon>
        <taxon>Kwoniella</taxon>
    </lineage>
</organism>
<protein>
    <submittedName>
        <fullName evidence="2">Uncharacterized protein</fullName>
    </submittedName>
</protein>
<name>A0A1B9H240_9TREE</name>
<dbReference type="InterPro" id="IPR014710">
    <property type="entry name" value="RmlC-like_jellyroll"/>
</dbReference>
<accession>A0A1B9H240</accession>
<dbReference type="Gene3D" id="2.60.120.10">
    <property type="entry name" value="Jelly Rolls"/>
    <property type="match status" value="1"/>
</dbReference>
<gene>
    <name evidence="2" type="ORF">I316_01233</name>
</gene>
<reference evidence="2 3" key="1">
    <citation type="submission" date="2013-07" db="EMBL/GenBank/DDBJ databases">
        <title>The Genome Sequence of Cryptococcus heveanensis BCC8398.</title>
        <authorList>
            <consortium name="The Broad Institute Genome Sequencing Platform"/>
            <person name="Cuomo C."/>
            <person name="Litvintseva A."/>
            <person name="Chen Y."/>
            <person name="Heitman J."/>
            <person name="Sun S."/>
            <person name="Springer D."/>
            <person name="Dromer F."/>
            <person name="Young S.K."/>
            <person name="Zeng Q."/>
            <person name="Gargeya S."/>
            <person name="Fitzgerald M."/>
            <person name="Abouelleil A."/>
            <person name="Alvarado L."/>
            <person name="Berlin A.M."/>
            <person name="Chapman S.B."/>
            <person name="Dewar J."/>
            <person name="Goldberg J."/>
            <person name="Griggs A."/>
            <person name="Gujja S."/>
            <person name="Hansen M."/>
            <person name="Howarth C."/>
            <person name="Imamovic A."/>
            <person name="Larimer J."/>
            <person name="McCowan C."/>
            <person name="Murphy C."/>
            <person name="Pearson M."/>
            <person name="Priest M."/>
            <person name="Roberts A."/>
            <person name="Saif S."/>
            <person name="Shea T."/>
            <person name="Sykes S."/>
            <person name="Wortman J."/>
            <person name="Nusbaum C."/>
            <person name="Birren B."/>
        </authorList>
    </citation>
    <scope>NUCLEOTIDE SEQUENCE [LARGE SCALE GENOMIC DNA]</scope>
    <source>
        <strain evidence="2 3">BCC8398</strain>
    </source>
</reference>
<sequence length="215" mass="23561">MTDSQAHSSHEASSMPHPLLKAEDIDAKMKTKGHYLHPDAKRTGVFGMSGLGVHKVRLPPHGESTRIHYHLHDSEWLYVLSGSGILQLIDASLERVPHPTKDAASITSSSAETNDSPSLSSHEGSGQQQQQRHQGHVLTDKYPIEEREISAGDFMGFQGGIGASRFAHGLKAGDEGIEYLMGGTRERIDICCYPDSSRFRLPPASYLLTSFDERG</sequence>
<dbReference type="AlphaFoldDB" id="A0A1B9H240"/>
<dbReference type="InterPro" id="IPR011051">
    <property type="entry name" value="RmlC_Cupin_sf"/>
</dbReference>
<feature type="region of interest" description="Disordered" evidence="1">
    <location>
        <begin position="100"/>
        <end position="136"/>
    </location>
</feature>
<evidence type="ECO:0000256" key="1">
    <source>
        <dbReference type="SAM" id="MobiDB-lite"/>
    </source>
</evidence>
<dbReference type="EMBL" id="KI669493">
    <property type="protein sequence ID" value="OCF37324.1"/>
    <property type="molecule type" value="Genomic_DNA"/>
</dbReference>
<keyword evidence="3" id="KW-1185">Reference proteome</keyword>
<reference evidence="3" key="2">
    <citation type="submission" date="2013-12" db="EMBL/GenBank/DDBJ databases">
        <title>Evolution of pathogenesis and genome organization in the Tremellales.</title>
        <authorList>
            <person name="Cuomo C."/>
            <person name="Litvintseva A."/>
            <person name="Heitman J."/>
            <person name="Chen Y."/>
            <person name="Sun S."/>
            <person name="Springer D."/>
            <person name="Dromer F."/>
            <person name="Young S."/>
            <person name="Zeng Q."/>
            <person name="Chapman S."/>
            <person name="Gujja S."/>
            <person name="Saif S."/>
            <person name="Birren B."/>
        </authorList>
    </citation>
    <scope>NUCLEOTIDE SEQUENCE [LARGE SCALE GENOMIC DNA]</scope>
    <source>
        <strain evidence="3">BCC8398</strain>
    </source>
</reference>
<dbReference type="OrthoDB" id="10263073at2759"/>
<evidence type="ECO:0000313" key="2">
    <source>
        <dbReference type="EMBL" id="OCF37324.1"/>
    </source>
</evidence>
<proteinExistence type="predicted"/>
<feature type="compositionally biased region" description="Polar residues" evidence="1">
    <location>
        <begin position="105"/>
        <end position="119"/>
    </location>
</feature>
<feature type="compositionally biased region" description="Low complexity" evidence="1">
    <location>
        <begin position="120"/>
        <end position="132"/>
    </location>
</feature>
<feature type="region of interest" description="Disordered" evidence="1">
    <location>
        <begin position="1"/>
        <end position="20"/>
    </location>
</feature>
<dbReference type="SUPFAM" id="SSF51182">
    <property type="entry name" value="RmlC-like cupins"/>
    <property type="match status" value="1"/>
</dbReference>
<dbReference type="Proteomes" id="UP000092666">
    <property type="component" value="Unassembled WGS sequence"/>
</dbReference>
<evidence type="ECO:0000313" key="3">
    <source>
        <dbReference type="Proteomes" id="UP000092666"/>
    </source>
</evidence>